<gene>
    <name evidence="4" type="ORF">I573_00442</name>
</gene>
<dbReference type="eggNOG" id="ENOG5030E2P">
    <property type="taxonomic scope" value="Bacteria"/>
</dbReference>
<feature type="compositionally biased region" description="Low complexity" evidence="1">
    <location>
        <begin position="47"/>
        <end position="62"/>
    </location>
</feature>
<name>S0PG50_9ENTE</name>
<dbReference type="PATRIC" id="fig|1140003.3.peg.442"/>
<protein>
    <recommendedName>
        <fullName evidence="3">WxL domain-containing protein</fullName>
    </recommendedName>
</protein>
<reference evidence="4 5" key="1">
    <citation type="submission" date="2013-03" db="EMBL/GenBank/DDBJ databases">
        <title>The Genome Sequence of Enterococcus sulfureus ATCC_49903 (PacBio/Illumina hybrid assembly).</title>
        <authorList>
            <consortium name="The Broad Institute Genomics Platform"/>
            <consortium name="The Broad Institute Genome Sequencing Center for Infectious Disease"/>
            <person name="Earl A."/>
            <person name="Russ C."/>
            <person name="Gilmore M."/>
            <person name="Surin D."/>
            <person name="Walker B."/>
            <person name="Young S."/>
            <person name="Zeng Q."/>
            <person name="Gargeya S."/>
            <person name="Fitzgerald M."/>
            <person name="Haas B."/>
            <person name="Abouelleil A."/>
            <person name="Allen A.W."/>
            <person name="Alvarado L."/>
            <person name="Arachchi H.M."/>
            <person name="Berlin A.M."/>
            <person name="Chapman S.B."/>
            <person name="Gainer-Dewar J."/>
            <person name="Goldberg J."/>
            <person name="Griggs A."/>
            <person name="Gujja S."/>
            <person name="Hansen M."/>
            <person name="Howarth C."/>
            <person name="Imamovic A."/>
            <person name="Ireland A."/>
            <person name="Larimer J."/>
            <person name="McCowan C."/>
            <person name="Murphy C."/>
            <person name="Pearson M."/>
            <person name="Poon T.W."/>
            <person name="Priest M."/>
            <person name="Roberts A."/>
            <person name="Saif S."/>
            <person name="Shea T."/>
            <person name="Sisk P."/>
            <person name="Sykes S."/>
            <person name="Wortman J."/>
            <person name="Nusbaum C."/>
            <person name="Birren B."/>
        </authorList>
    </citation>
    <scope>NUCLEOTIDE SEQUENCE [LARGE SCALE GENOMIC DNA]</scope>
    <source>
        <strain evidence="4 5">ATCC 49903</strain>
    </source>
</reference>
<dbReference type="Proteomes" id="UP000015961">
    <property type="component" value="Unassembled WGS sequence"/>
</dbReference>
<feature type="chain" id="PRO_5004488545" description="WxL domain-containing protein" evidence="2">
    <location>
        <begin position="26"/>
        <end position="248"/>
    </location>
</feature>
<feature type="region of interest" description="Disordered" evidence="1">
    <location>
        <begin position="39"/>
        <end position="75"/>
    </location>
</feature>
<feature type="domain" description="WxL" evidence="3">
    <location>
        <begin position="26"/>
        <end position="245"/>
    </location>
</feature>
<evidence type="ECO:0000313" key="4">
    <source>
        <dbReference type="EMBL" id="EOT87386.1"/>
    </source>
</evidence>
<proteinExistence type="predicted"/>
<evidence type="ECO:0000256" key="2">
    <source>
        <dbReference type="SAM" id="SignalP"/>
    </source>
</evidence>
<evidence type="ECO:0000259" key="3">
    <source>
        <dbReference type="Pfam" id="PF13731"/>
    </source>
</evidence>
<dbReference type="EMBL" id="ASWO01000001">
    <property type="protein sequence ID" value="EOT87386.1"/>
    <property type="molecule type" value="Genomic_DNA"/>
</dbReference>
<feature type="signal peptide" evidence="2">
    <location>
        <begin position="1"/>
        <end position="25"/>
    </location>
</feature>
<accession>S0PG50</accession>
<dbReference type="AlphaFoldDB" id="S0PG50"/>
<evidence type="ECO:0000313" key="5">
    <source>
        <dbReference type="Proteomes" id="UP000015961"/>
    </source>
</evidence>
<sequence>MKKKVILFSSMLILGGGVHTLSVHAEDAVYPSQGSITFEEDTSQTKPVDPLNPDNPVTPTDPDGNEVDPDKGTPGPLSLDFASDFLFGTQKITTTNEEYYAALQSYKKQGATDLSTGPNYVQVTDKRGTQLGWSLSVKQEAQFKTAAAETLDGAAISFANATAVSAVDEQYKPTINAGATETVLVPGTETTIMTAAEKQGMGTWLYRLGDETTGDKSVKLSIPGKSIKLAKEYTTTLTWTLASKPVNE</sequence>
<dbReference type="STRING" id="1140003.OMY_00447"/>
<dbReference type="RefSeq" id="WP_016184938.1">
    <property type="nucleotide sequence ID" value="NZ_ASWO01000001.1"/>
</dbReference>
<comment type="caution">
    <text evidence="4">The sequence shown here is derived from an EMBL/GenBank/DDBJ whole genome shotgun (WGS) entry which is preliminary data.</text>
</comment>
<keyword evidence="2" id="KW-0732">Signal</keyword>
<evidence type="ECO:0000256" key="1">
    <source>
        <dbReference type="SAM" id="MobiDB-lite"/>
    </source>
</evidence>
<dbReference type="InterPro" id="IPR027994">
    <property type="entry name" value="WxL_dom"/>
</dbReference>
<dbReference type="OrthoDB" id="2339326at2"/>
<keyword evidence="5" id="KW-1185">Reference proteome</keyword>
<organism evidence="4 5">
    <name type="scientific">Enterococcus sulfureus ATCC 49903</name>
    <dbReference type="NCBI Taxonomy" id="1140003"/>
    <lineage>
        <taxon>Bacteria</taxon>
        <taxon>Bacillati</taxon>
        <taxon>Bacillota</taxon>
        <taxon>Bacilli</taxon>
        <taxon>Lactobacillales</taxon>
        <taxon>Enterococcaceae</taxon>
        <taxon>Enterococcus</taxon>
    </lineage>
</organism>
<dbReference type="Pfam" id="PF13731">
    <property type="entry name" value="WxL"/>
    <property type="match status" value="1"/>
</dbReference>